<dbReference type="STRING" id="1121256.SAMN02746089_02054"/>
<evidence type="ECO:0000256" key="3">
    <source>
        <dbReference type="ARBA" id="ARBA00012755"/>
    </source>
</evidence>
<dbReference type="OrthoDB" id="9758822at2"/>
<sequence>MSFAVAYDGKLYVGDADFKLVDQKIQIHQEFKQNLSIWMDGALKVNLYSIEYDCGVNEKWMEIINVSSRNVTINRADSLYVTVEQPYCELLYFTSGWGKEFSPACRALHDSFELRNLKGRSSADFYPWFALLDSRGHILSASVAWSGNWVFRFEKVGNGYLISGGLSDKDFEKSLKPGEMMVCPRVIIVEADNFDLDEMANKYIRWGRKYWYPSNSISRDLSVEWNHWWPYEDIDINEEIFKANVDKAAQMGIQVCTLDAGWFGPSDKYSRWYDVRGDWEMVNSVRFSSGIRALADYVHEKGLKFGIWCEIEALGEKAALRFNHPEFEARRDGKSLGYICFGNPEVQEWAFRMLDRIVTEYTCDWIKLDFNLDPGAGCNRIDHGHGEGDGLYEHYMGYYRVLARLRERHPELLIENCSSGGLRMDLGIMRNAYNTYVSDPDTPLHDLQLFWGATLILAPNVCLHWPWSHSRTDKEGKAPYPPLDLVNQRIDKAILDCYVRIGMLNWFGYSHKLAELPEYVFERLKYHVEFYSRYIKPFVAEADLYRLCGQTLREDCLPIKEGSPHLVDNTIWGKAGDRWSAFQFVMPDKNKSVLFVFRMHNSETTRRLKLKGLEPDATYVLTFNDRGERLVAKGQELMEEGLVFDYLAEENSEVVFIRKI</sequence>
<protein>
    <recommendedName>
        <fullName evidence="3">alpha-galactosidase</fullName>
        <ecNumber evidence="3">3.2.1.22</ecNumber>
    </recommendedName>
</protein>
<reference evidence="8 9" key="1">
    <citation type="submission" date="2016-11" db="EMBL/GenBank/DDBJ databases">
        <authorList>
            <person name="Jaros S."/>
            <person name="Januszkiewicz K."/>
            <person name="Wedrychowicz H."/>
        </authorList>
    </citation>
    <scope>NUCLEOTIDE SEQUENCE [LARGE SCALE GENOMIC DNA]</scope>
    <source>
        <strain evidence="8 9">DSM 17918</strain>
    </source>
</reference>
<dbReference type="SUPFAM" id="SSF51445">
    <property type="entry name" value="(Trans)glycosidases"/>
    <property type="match status" value="1"/>
</dbReference>
<dbReference type="Pfam" id="PF02065">
    <property type="entry name" value="Melibiase"/>
    <property type="match status" value="1"/>
</dbReference>
<dbReference type="PANTHER" id="PTHR11452">
    <property type="entry name" value="ALPHA-GALACTOSIDASE/ALPHA-N-ACETYLGALACTOSAMINIDASE"/>
    <property type="match status" value="1"/>
</dbReference>
<proteinExistence type="inferred from homology"/>
<evidence type="ECO:0000313" key="8">
    <source>
        <dbReference type="EMBL" id="SHF50724.1"/>
    </source>
</evidence>
<dbReference type="Proteomes" id="UP000184088">
    <property type="component" value="Unassembled WGS sequence"/>
</dbReference>
<name>A0A1M5C7H0_9THEO</name>
<dbReference type="PRINTS" id="PR00743">
    <property type="entry name" value="GLHYDRLASE36"/>
</dbReference>
<dbReference type="InterPro" id="IPR031705">
    <property type="entry name" value="Glyco_hydro_36_C"/>
</dbReference>
<dbReference type="RefSeq" id="WP_073344927.1">
    <property type="nucleotide sequence ID" value="NZ_FQVH01000026.1"/>
</dbReference>
<keyword evidence="9" id="KW-1185">Reference proteome</keyword>
<evidence type="ECO:0000313" key="9">
    <source>
        <dbReference type="Proteomes" id="UP000184088"/>
    </source>
</evidence>
<keyword evidence="4" id="KW-0378">Hydrolase</keyword>
<gene>
    <name evidence="8" type="ORF">SAMN02746089_02054</name>
</gene>
<evidence type="ECO:0000256" key="1">
    <source>
        <dbReference type="ARBA" id="ARBA00001255"/>
    </source>
</evidence>
<evidence type="ECO:0000259" key="7">
    <source>
        <dbReference type="Pfam" id="PF16875"/>
    </source>
</evidence>
<evidence type="ECO:0000259" key="6">
    <source>
        <dbReference type="Pfam" id="PF16874"/>
    </source>
</evidence>
<evidence type="ECO:0000256" key="4">
    <source>
        <dbReference type="ARBA" id="ARBA00022801"/>
    </source>
</evidence>
<dbReference type="GO" id="GO:0004557">
    <property type="term" value="F:alpha-galactosidase activity"/>
    <property type="evidence" value="ECO:0007669"/>
    <property type="project" value="UniProtKB-EC"/>
</dbReference>
<dbReference type="InterPro" id="IPR013780">
    <property type="entry name" value="Glyco_hydro_b"/>
</dbReference>
<dbReference type="InterPro" id="IPR038417">
    <property type="entry name" value="Alpga-gal_N_sf"/>
</dbReference>
<dbReference type="InterPro" id="IPR013785">
    <property type="entry name" value="Aldolase_TIM"/>
</dbReference>
<dbReference type="EC" id="3.2.1.22" evidence="3"/>
<comment type="similarity">
    <text evidence="2">Belongs to the glycosyl hydrolase 27 family.</text>
</comment>
<dbReference type="GO" id="GO:0016052">
    <property type="term" value="P:carbohydrate catabolic process"/>
    <property type="evidence" value="ECO:0007669"/>
    <property type="project" value="InterPro"/>
</dbReference>
<evidence type="ECO:0000256" key="2">
    <source>
        <dbReference type="ARBA" id="ARBA00009743"/>
    </source>
</evidence>
<dbReference type="Gene3D" id="2.70.98.60">
    <property type="entry name" value="alpha-galactosidase from lactobacil brevis"/>
    <property type="match status" value="1"/>
</dbReference>
<dbReference type="AlphaFoldDB" id="A0A1M5C7H0"/>
<dbReference type="Gene3D" id="2.60.40.1180">
    <property type="entry name" value="Golgi alpha-mannosidase II"/>
    <property type="match status" value="1"/>
</dbReference>
<feature type="domain" description="Glycosyl hydrolase family 36 N-terminal" evidence="7">
    <location>
        <begin position="48"/>
        <end position="175"/>
    </location>
</feature>
<accession>A0A1M5C7H0</accession>
<dbReference type="InterPro" id="IPR002241">
    <property type="entry name" value="Glyco_hydro_27"/>
</dbReference>
<organism evidence="8 9">
    <name type="scientific">Caldanaerobius fijiensis DSM 17918</name>
    <dbReference type="NCBI Taxonomy" id="1121256"/>
    <lineage>
        <taxon>Bacteria</taxon>
        <taxon>Bacillati</taxon>
        <taxon>Bacillota</taxon>
        <taxon>Clostridia</taxon>
        <taxon>Thermoanaerobacterales</taxon>
        <taxon>Thermoanaerobacteraceae</taxon>
        <taxon>Caldanaerobius</taxon>
    </lineage>
</organism>
<feature type="domain" description="Glycosyl hydrolase family 36 C-terminal" evidence="6">
    <location>
        <begin position="579"/>
        <end position="656"/>
    </location>
</feature>
<dbReference type="InterPro" id="IPR031704">
    <property type="entry name" value="Glyco_hydro_36_N"/>
</dbReference>
<comment type="catalytic activity">
    <reaction evidence="1">
        <text>Hydrolysis of terminal, non-reducing alpha-D-galactose residues in alpha-D-galactosides, including galactose oligosaccharides, galactomannans and galactolipids.</text>
        <dbReference type="EC" id="3.2.1.22"/>
    </reaction>
</comment>
<dbReference type="InterPro" id="IPR002252">
    <property type="entry name" value="Glyco_hydro_36"/>
</dbReference>
<dbReference type="PANTHER" id="PTHR11452:SF75">
    <property type="entry name" value="ALPHA-GALACTOSIDASE MEL1"/>
    <property type="match status" value="1"/>
</dbReference>
<dbReference type="CDD" id="cd14791">
    <property type="entry name" value="GH36"/>
    <property type="match status" value="1"/>
</dbReference>
<keyword evidence="5" id="KW-0326">Glycosidase</keyword>
<dbReference type="Pfam" id="PF16874">
    <property type="entry name" value="Glyco_hydro_36C"/>
    <property type="match status" value="1"/>
</dbReference>
<dbReference type="EMBL" id="FQVH01000026">
    <property type="protein sequence ID" value="SHF50724.1"/>
    <property type="molecule type" value="Genomic_DNA"/>
</dbReference>
<dbReference type="InterPro" id="IPR017853">
    <property type="entry name" value="GH"/>
</dbReference>
<dbReference type="Gene3D" id="3.20.20.70">
    <property type="entry name" value="Aldolase class I"/>
    <property type="match status" value="1"/>
</dbReference>
<dbReference type="Pfam" id="PF16875">
    <property type="entry name" value="Glyco_hydro_36N"/>
    <property type="match status" value="1"/>
</dbReference>
<evidence type="ECO:0000256" key="5">
    <source>
        <dbReference type="ARBA" id="ARBA00023295"/>
    </source>
</evidence>